<dbReference type="Proteomes" id="UP000220158">
    <property type="component" value="Chromosome 4"/>
</dbReference>
<protein>
    <submittedName>
        <fullName evidence="3">Uncharacterized protein</fullName>
    </submittedName>
</protein>
<dbReference type="KEGG" id="prel:PRELSG_0407500"/>
<keyword evidence="4" id="KW-1185">Reference proteome</keyword>
<dbReference type="OrthoDB" id="371359at2759"/>
<dbReference type="GeneID" id="39734825"/>
<organism evidence="3 4">
    <name type="scientific">Plasmodium relictum</name>
    <dbReference type="NCBI Taxonomy" id="85471"/>
    <lineage>
        <taxon>Eukaryota</taxon>
        <taxon>Sar</taxon>
        <taxon>Alveolata</taxon>
        <taxon>Apicomplexa</taxon>
        <taxon>Aconoidasida</taxon>
        <taxon>Haemosporida</taxon>
        <taxon>Plasmodiidae</taxon>
        <taxon>Plasmodium</taxon>
        <taxon>Plasmodium (Haemamoeba)</taxon>
    </lineage>
</organism>
<feature type="coiled-coil region" evidence="1">
    <location>
        <begin position="166"/>
        <end position="222"/>
    </location>
</feature>
<feature type="compositionally biased region" description="Basic and acidic residues" evidence="2">
    <location>
        <begin position="1176"/>
        <end position="1185"/>
    </location>
</feature>
<feature type="compositionally biased region" description="Basic and acidic residues" evidence="2">
    <location>
        <begin position="2327"/>
        <end position="2352"/>
    </location>
</feature>
<feature type="compositionally biased region" description="Acidic residues" evidence="2">
    <location>
        <begin position="2939"/>
        <end position="2956"/>
    </location>
</feature>
<dbReference type="RefSeq" id="XP_028531734.1">
    <property type="nucleotide sequence ID" value="XM_028680216.1"/>
</dbReference>
<evidence type="ECO:0000313" key="3">
    <source>
        <dbReference type="EMBL" id="CRG98725.1"/>
    </source>
</evidence>
<dbReference type="VEuPathDB" id="PlasmoDB:PRELSG_0407500"/>
<feature type="region of interest" description="Disordered" evidence="2">
    <location>
        <begin position="54"/>
        <end position="87"/>
    </location>
</feature>
<sequence length="3229" mass="389673">MIHFFFFNMEKKNIYEKEDRKIDIEKNINITKTPTDKDEEFISEERRKMKNLDVDNQEKNIYSDNKSEEKVSSNKNEKKINTKDKNKNLKDEKNKIYMENICIRKIYSDSGENVFFQKDLKNKVNKEKLTKLEHAITEKKSNFKNIEYCDEDQTGEHIRGKYKININNNDNEKENENIDKEEINKRKFIENKKKNSEYTNDYKKYAKTIESIKKNEMELNNELSSEENFFAVENSNEKNDDFFIHNSSIEDLCDMSIFEDESLNCPIFSRFSNDLDKEKNILQDKELLGTIENNGKNHLEGENIINHENKLDSNSKLYYINKEKNNLNKKRSSFLFNNIKKFYNNFVMNKYNGNDNSFLNKRMKSVNKKKEFLLNILSNSDETKINLNTDYEKMKNSEKNKEEIKQNEKIIQRILNLTSNNNDKYNNKMNFIYDTEEEKANEKENIGQLNEVFNDSYLYKSKYNGIKGYEEKKKYNYFFGNRIKKDSMMNMNYIYDKYKILLSEIKSGDYLNSIEKKLSVIENSLLHTSDLQDSKDEKLDIKKKFVEIFDNALDCLIDNYEEIKKKDDTEKLKKEQLNLTCDFNLFLRICRIILNDEQTVYENNQKNILFYNNIYKINYLLNCNRNKDILYNIYSRKFDLLLLKKKKKWKTKINYVKKGIIENINILWLYEKSNDINYLHLYNLNNINSKIMTIIIDAPLECLDIVYLNKFFPLDTFYNSIKNYYLMLVTENSFYFFNIHLYFNCEEDFNISVSEQLVYQTIYPFYFNIYLFLLFKLPKDFKKKFEYISSDEKNERIFLVVENGIVYEFIYEKKELFKPLNIFKKIIFNSLDSLVSSLNEALFSQKKSVIDISKNENYINSKNKNILIHQYKQNEKPDFLNDREILNEYNKNIYCDDLQLFPIKYHLKKVFNTYSLKYFSFYKNKVRKILIDQERSILYVLYENSDIHVKLLSNIIDNKKNYMSETIIFTKNDLVKELKKIHFIDDNNIVYHDCYNTNSDFFYSNNNNNNRKYLYSCNININSFNKLNIVDMHINCIHERNNIFLKLIDNNFNIYYLSLVKNLDSDNFKFVLRDFQNFPHKKGLKIDEKDSKVVFTHYLKNLYVIVKKKEMKKYNNLDKNKLCNINKNFLSQENINIIKKTKKSVSIKDGSIQVMKSNAKDLGNIGNEVRKRSKNKTVEEEKINDCGENDDSFDYDENYDDYDEDDEEDEDNNEELDDDNEFNKKKKEIFCYKLQLLTNSDEFGNISVSNYNKNKYVFKHLNEYYINEEIIGIIYKKKNYYFHEFFEKSQKDNIIKDFYVDRIKYDKRNDMIHKNEDNMMSVAYENNLNNMNMARNDENMNFFGYSRNTPNMYNKINIMNNDLSINKNLIYKENERNISKPKGKIESMPPFYLDENTLSEYQQYYDLVIITHKHIYYITKNTKTQKVEKMINNYLHYNISFENRNIKNIVLNEFKIKKHIKNNTEEFYKNIKQSILNKNERVNMPVKMNYEKNYTIKNQNASNFIRERNDYELIYEYFINKIIHISSNEEFPFIIWCLLLNHVYKFEMMCFNSIHINNQKMIRNKPEEFNYSSPKLSKKSLSQIPKENTSLYFNKKENEKKIHLEKMFNENLQRKEDQYMKIKESNNQIDYDILNKIYKPTPFKFGFIDKNADYIIKQGKLQKAMELEIKTRKIKGINHLFNDNIDDIENEIIKNNNNKNRNDNLLDNFSQNILLNDIEYCNIFNIYEKKSTKKKFLDSEKNRSGNFAFEYLTNKNFDIMFLKNVNFYNSSLNVLSKGLLLLLSRLLKPIMFIHLFSCEKYRNNNIFKCSNNFPTNSRKFMKISEYSKDLGISVISKEKNEEDEETFYNMRDYCIVRMNDDVYSKKKRKRSFYEDSEMVILIGNVPLDCCLNLIEKLKCLSLCVSIVLTNLLKKKNDYANKIKEMTDISIINIYYDYTFIIVNEINEFYSILNFINFSIEYLLIYSIIISDYYKNKNVIKKKDIGNKQNFLYLSSTLFDLLTKCNFMKTYLSKTYRDILKQCLFSIIKSEKYIPIEFFQGYIIHKNEFLALFLTKIIEEEIFLKKKMKIKDNYEYYRNDKYDEFSASERRAEHFINENLKDALISINIYKLIILLYKADYYKCASTLISLYIDSYYKSLNFKEKSNENFIEKKNLKLIYDNFFNLKEYYSSKVVINNIDVEYDYDYFVLYSSCFLPIEKIIHVNYMKYLYKNNEKKKNKIKKFLITLLEYSSDVNFHFFIFNLILYKCKNEFPCSIFELNISQYLYYFIKLNELNINDAFIYYYREFKYQDIVIFFSRKAFCEWNVSVEDNLLSTIYKNEVKKSGEHEKEKDEIRKEEEKKELGAEKEKEKNNIANNNNEITELKKQEYYQNELSYDISPSINNHISEYFLDFNSINKKSFINELTNNNYIYENNYIGQSYLLSNPLYNNETKDIFYNIYKYLFKIISFPSLKKRMEYIDNCMKTKIFLIQKVCNFKNRNYQKNKLLNEYINSYNDESNISFMNKKKSNINELNESFKKKTVHELLNINSVLDKEVLKNYYTVDKTITYDEKFHKSLKTLFNKNKCLFKLKEDYLSNQNTYYLNLKEIKKCKTSLNYHKLLFHEIINLFVFYVYKFCQWDILKDYFDILMTGSKEEIRKVLEHFENINSEESDVMKKSFSNMYNYLSKSKYENIDEVITDYNQQINNVGNKINIKRIVDIIDTFKEFLIIIQKNIHTKEDLKNKIFFKSKLLFKNFLPSFNLLKLIILCDKKKDKIDKLNSNCFSTVNHMLKNDIKCSSFYFSKYSFCFERLLDFSFSLTISFENINFIINYIGDILKLYDIKFKNCLYLLVVIKLHKFMNNLFEIKKVRSLLKNKINVLKTKKNNEKMKLIYLLNCIPLIYLDSQMNVILINESYEYKTNQDKIIFSKLSPFSLITKAVNHKLRSVYSYHDYIDNYEDREEEKEQETDYEEDDKENEEKEMIKKEEELKKRIKNDNIAIDRNDRKSLYYLYNVNYCFSENENNENIINNRELIVLSYKNYCFYIVWISNLLLNHKVEYKSLINVYVKIHNNLKHQKSSHLQEHEIAIIIYYLFTIWINGDKNNCSFFFYNEEKSYNEKNNIGCFLKDKNGRPEYISNYSLITLLKELLSRAEFYFEYTSDAASRNYDISSIMLDSSIYDNEKIKKSSVDILKRFFDDIYITFNEVLAKIPFLNQIVEFQNINEFLKKFRIYLEEISCKITINENNFNC</sequence>
<name>A0A1J1H239_PLARL</name>
<dbReference type="EMBL" id="LN835299">
    <property type="protein sequence ID" value="CRG98725.1"/>
    <property type="molecule type" value="Genomic_DNA"/>
</dbReference>
<feature type="compositionally biased region" description="Acidic residues" evidence="2">
    <location>
        <begin position="1187"/>
        <end position="1219"/>
    </location>
</feature>
<feature type="region of interest" description="Disordered" evidence="2">
    <location>
        <begin position="2939"/>
        <end position="2962"/>
    </location>
</feature>
<feature type="region of interest" description="Disordered" evidence="2">
    <location>
        <begin position="2327"/>
        <end position="2355"/>
    </location>
</feature>
<proteinExistence type="predicted"/>
<feature type="compositionally biased region" description="Basic and acidic residues" evidence="2">
    <location>
        <begin position="65"/>
        <end position="87"/>
    </location>
</feature>
<feature type="region of interest" description="Disordered" evidence="2">
    <location>
        <begin position="1172"/>
        <end position="1219"/>
    </location>
</feature>
<dbReference type="OMA" id="NMVNMHN"/>
<keyword evidence="1" id="KW-0175">Coiled coil</keyword>
<reference evidence="3 4" key="1">
    <citation type="submission" date="2015-04" db="EMBL/GenBank/DDBJ databases">
        <authorList>
            <consortium name="Pathogen Informatics"/>
        </authorList>
    </citation>
    <scope>NUCLEOTIDE SEQUENCE [LARGE SCALE GENOMIC DNA]</scope>
    <source>
        <strain evidence="3 4">SGS1</strain>
    </source>
</reference>
<evidence type="ECO:0000256" key="1">
    <source>
        <dbReference type="SAM" id="Coils"/>
    </source>
</evidence>
<evidence type="ECO:0000256" key="2">
    <source>
        <dbReference type="SAM" id="MobiDB-lite"/>
    </source>
</evidence>
<evidence type="ECO:0000313" key="4">
    <source>
        <dbReference type="Proteomes" id="UP000220158"/>
    </source>
</evidence>
<accession>A0A1J1H239</accession>
<gene>
    <name evidence="3" type="ORF">PRELSG_0407500</name>
</gene>